<gene>
    <name evidence="2" type="ORF">STAS_20119</name>
</gene>
<feature type="non-terminal residue" evidence="2">
    <location>
        <position position="117"/>
    </location>
</feature>
<keyword evidence="3" id="KW-1185">Reference proteome</keyword>
<protein>
    <submittedName>
        <fullName evidence="2">Uncharacterized protein</fullName>
    </submittedName>
</protein>
<evidence type="ECO:0000313" key="2">
    <source>
        <dbReference type="EMBL" id="GER43277.1"/>
    </source>
</evidence>
<feature type="region of interest" description="Disordered" evidence="1">
    <location>
        <begin position="1"/>
        <end position="25"/>
    </location>
</feature>
<dbReference type="AlphaFoldDB" id="A0A5A7QFS0"/>
<name>A0A5A7QFS0_STRAF</name>
<feature type="non-terminal residue" evidence="2">
    <location>
        <position position="1"/>
    </location>
</feature>
<feature type="compositionally biased region" description="Low complexity" evidence="1">
    <location>
        <begin position="1"/>
        <end position="19"/>
    </location>
</feature>
<accession>A0A5A7QFS0</accession>
<comment type="caution">
    <text evidence="2">The sequence shown here is derived from an EMBL/GenBank/DDBJ whole genome shotgun (WGS) entry which is preliminary data.</text>
</comment>
<evidence type="ECO:0000313" key="3">
    <source>
        <dbReference type="Proteomes" id="UP000325081"/>
    </source>
</evidence>
<evidence type="ECO:0000256" key="1">
    <source>
        <dbReference type="SAM" id="MobiDB-lite"/>
    </source>
</evidence>
<organism evidence="2 3">
    <name type="scientific">Striga asiatica</name>
    <name type="common">Asiatic witchweed</name>
    <name type="synonym">Buchnera asiatica</name>
    <dbReference type="NCBI Taxonomy" id="4170"/>
    <lineage>
        <taxon>Eukaryota</taxon>
        <taxon>Viridiplantae</taxon>
        <taxon>Streptophyta</taxon>
        <taxon>Embryophyta</taxon>
        <taxon>Tracheophyta</taxon>
        <taxon>Spermatophyta</taxon>
        <taxon>Magnoliopsida</taxon>
        <taxon>eudicotyledons</taxon>
        <taxon>Gunneridae</taxon>
        <taxon>Pentapetalae</taxon>
        <taxon>asterids</taxon>
        <taxon>lamiids</taxon>
        <taxon>Lamiales</taxon>
        <taxon>Orobanchaceae</taxon>
        <taxon>Buchnereae</taxon>
        <taxon>Striga</taxon>
    </lineage>
</organism>
<dbReference type="Proteomes" id="UP000325081">
    <property type="component" value="Unassembled WGS sequence"/>
</dbReference>
<sequence length="117" mass="13027">YKIPNYPNSSFSFPNRPNSTKPKIAPPVLLPVPSSCAAVGHSLAGPRANLSRFPPPQLSVSQSPALCHFERKTRLFSSVDKGTDHCFLIPFFGWDRIHRATDTKNQPFQKEQANPLL</sequence>
<proteinExistence type="predicted"/>
<reference evidence="3" key="1">
    <citation type="journal article" date="2019" name="Curr. Biol.">
        <title>Genome Sequence of Striga asiatica Provides Insight into the Evolution of Plant Parasitism.</title>
        <authorList>
            <person name="Yoshida S."/>
            <person name="Kim S."/>
            <person name="Wafula E.K."/>
            <person name="Tanskanen J."/>
            <person name="Kim Y.M."/>
            <person name="Honaas L."/>
            <person name="Yang Z."/>
            <person name="Spallek T."/>
            <person name="Conn C.E."/>
            <person name="Ichihashi Y."/>
            <person name="Cheong K."/>
            <person name="Cui S."/>
            <person name="Der J.P."/>
            <person name="Gundlach H."/>
            <person name="Jiao Y."/>
            <person name="Hori C."/>
            <person name="Ishida J.K."/>
            <person name="Kasahara H."/>
            <person name="Kiba T."/>
            <person name="Kim M.S."/>
            <person name="Koo N."/>
            <person name="Laohavisit A."/>
            <person name="Lee Y.H."/>
            <person name="Lumba S."/>
            <person name="McCourt P."/>
            <person name="Mortimer J.C."/>
            <person name="Mutuku J.M."/>
            <person name="Nomura T."/>
            <person name="Sasaki-Sekimoto Y."/>
            <person name="Seto Y."/>
            <person name="Wang Y."/>
            <person name="Wakatake T."/>
            <person name="Sakakibara H."/>
            <person name="Demura T."/>
            <person name="Yamaguchi S."/>
            <person name="Yoneyama K."/>
            <person name="Manabe R.I."/>
            <person name="Nelson D.C."/>
            <person name="Schulman A.H."/>
            <person name="Timko M.P."/>
            <person name="dePamphilis C.W."/>
            <person name="Choi D."/>
            <person name="Shirasu K."/>
        </authorList>
    </citation>
    <scope>NUCLEOTIDE SEQUENCE [LARGE SCALE GENOMIC DNA]</scope>
    <source>
        <strain evidence="3">cv. UVA1</strain>
    </source>
</reference>
<dbReference type="EMBL" id="BKCP01006538">
    <property type="protein sequence ID" value="GER43277.1"/>
    <property type="molecule type" value="Genomic_DNA"/>
</dbReference>